<accession>A0AAN9E1Z1</accession>
<proteinExistence type="predicted"/>
<keyword evidence="2" id="KW-1185">Reference proteome</keyword>
<gene>
    <name evidence="1" type="ORF">RIF29_38286</name>
</gene>
<protein>
    <submittedName>
        <fullName evidence="1">Uncharacterized protein</fullName>
    </submittedName>
</protein>
<comment type="caution">
    <text evidence="1">The sequence shown here is derived from an EMBL/GenBank/DDBJ whole genome shotgun (WGS) entry which is preliminary data.</text>
</comment>
<evidence type="ECO:0000313" key="2">
    <source>
        <dbReference type="Proteomes" id="UP001372338"/>
    </source>
</evidence>
<dbReference type="EMBL" id="JAYWIO010000008">
    <property type="protein sequence ID" value="KAK7243488.1"/>
    <property type="molecule type" value="Genomic_DNA"/>
</dbReference>
<sequence>MFKLRIDGLPVPYQPPPIDLSICETAEHDESIAFHFLWLFLPSTGSIDGVSIDLSQDETLLTPIKNVKRKLEASFSDPTFIPSVARKRPSKHNKN</sequence>
<organism evidence="1 2">
    <name type="scientific">Crotalaria pallida</name>
    <name type="common">Smooth rattlebox</name>
    <name type="synonym">Crotalaria striata</name>
    <dbReference type="NCBI Taxonomy" id="3830"/>
    <lineage>
        <taxon>Eukaryota</taxon>
        <taxon>Viridiplantae</taxon>
        <taxon>Streptophyta</taxon>
        <taxon>Embryophyta</taxon>
        <taxon>Tracheophyta</taxon>
        <taxon>Spermatophyta</taxon>
        <taxon>Magnoliopsida</taxon>
        <taxon>eudicotyledons</taxon>
        <taxon>Gunneridae</taxon>
        <taxon>Pentapetalae</taxon>
        <taxon>rosids</taxon>
        <taxon>fabids</taxon>
        <taxon>Fabales</taxon>
        <taxon>Fabaceae</taxon>
        <taxon>Papilionoideae</taxon>
        <taxon>50 kb inversion clade</taxon>
        <taxon>genistoids sensu lato</taxon>
        <taxon>core genistoids</taxon>
        <taxon>Crotalarieae</taxon>
        <taxon>Crotalaria</taxon>
    </lineage>
</organism>
<dbReference type="AlphaFoldDB" id="A0AAN9E1Z1"/>
<reference evidence="1 2" key="1">
    <citation type="submission" date="2024-01" db="EMBL/GenBank/DDBJ databases">
        <title>The genomes of 5 underutilized Papilionoideae crops provide insights into root nodulation and disease resistanc.</title>
        <authorList>
            <person name="Yuan L."/>
        </authorList>
    </citation>
    <scope>NUCLEOTIDE SEQUENCE [LARGE SCALE GENOMIC DNA]</scope>
    <source>
        <strain evidence="1">ZHUSHIDOU_FW_LH</strain>
        <tissue evidence="1">Leaf</tissue>
    </source>
</reference>
<name>A0AAN9E1Z1_CROPI</name>
<dbReference type="Proteomes" id="UP001372338">
    <property type="component" value="Unassembled WGS sequence"/>
</dbReference>
<evidence type="ECO:0000313" key="1">
    <source>
        <dbReference type="EMBL" id="KAK7243488.1"/>
    </source>
</evidence>